<dbReference type="Proteomes" id="UP000443070">
    <property type="component" value="Unassembled WGS sequence"/>
</dbReference>
<reference evidence="5 6" key="1">
    <citation type="journal article" date="2019" name="Nat. Med.">
        <title>A library of human gut bacterial isolates paired with longitudinal multiomics data enables mechanistic microbiome research.</title>
        <authorList>
            <person name="Poyet M."/>
            <person name="Groussin M."/>
            <person name="Gibbons S.M."/>
            <person name="Avila-Pacheco J."/>
            <person name="Jiang X."/>
            <person name="Kearney S.M."/>
            <person name="Perrotta A.R."/>
            <person name="Berdy B."/>
            <person name="Zhao S."/>
            <person name="Lieberman T.D."/>
            <person name="Swanson P.K."/>
            <person name="Smith M."/>
            <person name="Roesemann S."/>
            <person name="Alexander J.E."/>
            <person name="Rich S.A."/>
            <person name="Livny J."/>
            <person name="Vlamakis H."/>
            <person name="Clish C."/>
            <person name="Bullock K."/>
            <person name="Deik A."/>
            <person name="Scott J."/>
            <person name="Pierce K.A."/>
            <person name="Xavier R.J."/>
            <person name="Alm E.J."/>
        </authorList>
    </citation>
    <scope>NUCLEOTIDE SEQUENCE [LARGE SCALE GENOMIC DNA]</scope>
    <source>
        <strain evidence="3 6">BIOML-A13</strain>
        <strain evidence="4 5">BIOML-A3</strain>
    </source>
</reference>
<gene>
    <name evidence="3" type="ORF">GMD11_05960</name>
    <name evidence="4" type="ORF">GMD18_05605</name>
</gene>
<accession>A0A7X3BVJ1</accession>
<dbReference type="Proteomes" id="UP000484547">
    <property type="component" value="Unassembled WGS sequence"/>
</dbReference>
<proteinExistence type="predicted"/>
<dbReference type="RefSeq" id="WP_155163874.1">
    <property type="nucleotide sequence ID" value="NZ_JBKYII010000001.1"/>
</dbReference>
<dbReference type="EMBL" id="WNBW01000002">
    <property type="protein sequence ID" value="MTU03876.1"/>
    <property type="molecule type" value="Genomic_DNA"/>
</dbReference>
<feature type="compositionally biased region" description="Low complexity" evidence="1">
    <location>
        <begin position="55"/>
        <end position="89"/>
    </location>
</feature>
<dbReference type="AlphaFoldDB" id="A0A7X3BVJ1"/>
<keyword evidence="5" id="KW-1185">Reference proteome</keyword>
<evidence type="ECO:0000313" key="6">
    <source>
        <dbReference type="Proteomes" id="UP000484547"/>
    </source>
</evidence>
<feature type="region of interest" description="Disordered" evidence="1">
    <location>
        <begin position="34"/>
        <end position="114"/>
    </location>
</feature>
<organism evidence="3 6">
    <name type="scientific">Phascolarctobacterium faecium</name>
    <dbReference type="NCBI Taxonomy" id="33025"/>
    <lineage>
        <taxon>Bacteria</taxon>
        <taxon>Bacillati</taxon>
        <taxon>Bacillota</taxon>
        <taxon>Negativicutes</taxon>
        <taxon>Acidaminococcales</taxon>
        <taxon>Acidaminococcaceae</taxon>
        <taxon>Phascolarctobacterium</taxon>
    </lineage>
</organism>
<feature type="chain" id="PRO_5031446283" evidence="2">
    <location>
        <begin position="23"/>
        <end position="308"/>
    </location>
</feature>
<dbReference type="EMBL" id="WNBM01000002">
    <property type="protein sequence ID" value="MTT75814.1"/>
    <property type="molecule type" value="Genomic_DNA"/>
</dbReference>
<keyword evidence="2" id="KW-0732">Signal</keyword>
<evidence type="ECO:0000313" key="5">
    <source>
        <dbReference type="Proteomes" id="UP000443070"/>
    </source>
</evidence>
<evidence type="ECO:0000313" key="3">
    <source>
        <dbReference type="EMBL" id="MTT75814.1"/>
    </source>
</evidence>
<feature type="signal peptide" evidence="2">
    <location>
        <begin position="1"/>
        <end position="22"/>
    </location>
</feature>
<evidence type="ECO:0000256" key="1">
    <source>
        <dbReference type="SAM" id="MobiDB-lite"/>
    </source>
</evidence>
<evidence type="ECO:0000313" key="4">
    <source>
        <dbReference type="EMBL" id="MTU03876.1"/>
    </source>
</evidence>
<evidence type="ECO:0000256" key="2">
    <source>
        <dbReference type="SAM" id="SignalP"/>
    </source>
</evidence>
<comment type="caution">
    <text evidence="3">The sequence shown here is derived from an EMBL/GenBank/DDBJ whole genome shotgun (WGS) entry which is preliminary data.</text>
</comment>
<name>A0A7X3BVJ1_9FIRM</name>
<protein>
    <submittedName>
        <fullName evidence="3">Uncharacterized protein</fullName>
    </submittedName>
</protein>
<sequence length="308" mass="33660">MKFFLAAIVTAALLAEIIPVWAAAPGNAKIKNKAPSVHTEADNSNGHPPEGISITPQTQAQRLAAATAKAQPSAKTPADTASNATSTADADIKTPPADMQPEPTKPVIKKIKPPVPEEKPQRVIWPQDFYYYSYNGDPYYSLSLPKDFGTDTLAGLPAAGPMLMRAQSNTVLMTFAATENDPVKNRIFSEALKNRSEIPLPPLGPNEEYEYIPAPRYTYNTDPAPLELPKQITNVKIVDAGSGRTAENLIVQYLYLSCTADGQHCMAVLTHSERNQKAFDGLFVFPYAEKQNYIPLVTFTAQSLRVRK</sequence>